<evidence type="ECO:0000256" key="3">
    <source>
        <dbReference type="ARBA" id="ARBA00022777"/>
    </source>
</evidence>
<dbReference type="InterPro" id="IPR008271">
    <property type="entry name" value="Ser/Thr_kinase_AS"/>
</dbReference>
<dbReference type="SUPFAM" id="SSF56112">
    <property type="entry name" value="Protein kinase-like (PK-like)"/>
    <property type="match status" value="1"/>
</dbReference>
<keyword evidence="3" id="KW-0418">Kinase</keyword>
<dbReference type="CDD" id="cd14014">
    <property type="entry name" value="STKc_PknB_like"/>
    <property type="match status" value="1"/>
</dbReference>
<gene>
    <name evidence="6" type="ORF">EV678_2633</name>
</gene>
<dbReference type="PANTHER" id="PTHR24348">
    <property type="entry name" value="SERINE/THREONINE-PROTEIN KINASE UNC-51-RELATED"/>
    <property type="match status" value="1"/>
</dbReference>
<dbReference type="InterPro" id="IPR000719">
    <property type="entry name" value="Prot_kinase_dom"/>
</dbReference>
<accession>A0ABY0INF2</accession>
<evidence type="ECO:0000259" key="5">
    <source>
        <dbReference type="PROSITE" id="PS50011"/>
    </source>
</evidence>
<dbReference type="Proteomes" id="UP000292136">
    <property type="component" value="Unassembled WGS sequence"/>
</dbReference>
<keyword evidence="7" id="KW-1185">Reference proteome</keyword>
<evidence type="ECO:0000256" key="2">
    <source>
        <dbReference type="ARBA" id="ARBA00022741"/>
    </source>
</evidence>
<comment type="caution">
    <text evidence="6">The sequence shown here is derived from an EMBL/GenBank/DDBJ whole genome shotgun (WGS) entry which is preliminary data.</text>
</comment>
<dbReference type="PROSITE" id="PS00108">
    <property type="entry name" value="PROTEIN_KINASE_ST"/>
    <property type="match status" value="1"/>
</dbReference>
<evidence type="ECO:0000256" key="1">
    <source>
        <dbReference type="ARBA" id="ARBA00022679"/>
    </source>
</evidence>
<keyword evidence="2" id="KW-0547">Nucleotide-binding</keyword>
<dbReference type="InterPro" id="IPR011009">
    <property type="entry name" value="Kinase-like_dom_sf"/>
</dbReference>
<protein>
    <recommendedName>
        <fullName evidence="5">Protein kinase domain-containing protein</fullName>
    </recommendedName>
</protein>
<keyword evidence="4" id="KW-0067">ATP-binding</keyword>
<keyword evidence="1" id="KW-0808">Transferase</keyword>
<dbReference type="Gene3D" id="1.10.510.10">
    <property type="entry name" value="Transferase(Phosphotransferase) domain 1"/>
    <property type="match status" value="1"/>
</dbReference>
<name>A0ABY0INF2_9RHOO</name>
<dbReference type="Pfam" id="PF00069">
    <property type="entry name" value="Pkinase"/>
    <property type="match status" value="1"/>
</dbReference>
<dbReference type="SMART" id="SM00220">
    <property type="entry name" value="S_TKc"/>
    <property type="match status" value="1"/>
</dbReference>
<reference evidence="6 7" key="1">
    <citation type="submission" date="2019-02" db="EMBL/GenBank/DDBJ databases">
        <title>Genomic Encyclopedia of Type Strains, Phase IV (KMG-IV): sequencing the most valuable type-strain genomes for metagenomic binning, comparative biology and taxonomic classification.</title>
        <authorList>
            <person name="Goeker M."/>
        </authorList>
    </citation>
    <scope>NUCLEOTIDE SEQUENCE [LARGE SCALE GENOMIC DNA]</scope>
    <source>
        <strain evidence="6 7">DSM 21223</strain>
    </source>
</reference>
<organism evidence="6 7">
    <name type="scientific">Azospira oryzae</name>
    <dbReference type="NCBI Taxonomy" id="146939"/>
    <lineage>
        <taxon>Bacteria</taxon>
        <taxon>Pseudomonadati</taxon>
        <taxon>Pseudomonadota</taxon>
        <taxon>Betaproteobacteria</taxon>
        <taxon>Rhodocyclales</taxon>
        <taxon>Rhodocyclaceae</taxon>
        <taxon>Azospira</taxon>
    </lineage>
</organism>
<dbReference type="PANTHER" id="PTHR24348:SF22">
    <property type="entry name" value="NON-SPECIFIC SERINE_THREONINE PROTEIN KINASE"/>
    <property type="match status" value="1"/>
</dbReference>
<evidence type="ECO:0000313" key="6">
    <source>
        <dbReference type="EMBL" id="RZT76750.1"/>
    </source>
</evidence>
<sequence length="321" mass="36117">MASQANHPLPAGFQLEDYRIEKQISVGGFSIVYLAHDASGKAVAIKEYLPASLALRSEGQTKPVISQEHLSAFRYGMKCFFEEGRALAKLNHPNVIQVLNFFRANDTVYMVMEYERGRTLQEFIQKHHGHIHEKFIRGVFTRMLNGLREVHTHKLLHLDLKPSNIYLRADNTPVLIDFGAARQTLHSDTPMLKPMYTPGFASPEHYFKRDELGPWSDIYSVGASMYSCLAGAAPQAADARMEKDQLQPASVRWEGQYSDQLLETIDWCLCLNHLYRPQSVFALQKALTEAVDMPAQGAGKTAEKEGWLGHLVGKIKGMTAK</sequence>
<dbReference type="EMBL" id="SHKM01000002">
    <property type="protein sequence ID" value="RZT76750.1"/>
    <property type="molecule type" value="Genomic_DNA"/>
</dbReference>
<evidence type="ECO:0000313" key="7">
    <source>
        <dbReference type="Proteomes" id="UP000292136"/>
    </source>
</evidence>
<dbReference type="InterPro" id="IPR045269">
    <property type="entry name" value="Atg1-like"/>
</dbReference>
<feature type="domain" description="Protein kinase" evidence="5">
    <location>
        <begin position="18"/>
        <end position="288"/>
    </location>
</feature>
<dbReference type="RefSeq" id="WP_130459831.1">
    <property type="nucleotide sequence ID" value="NZ_SHKM01000002.1"/>
</dbReference>
<dbReference type="PROSITE" id="PS50011">
    <property type="entry name" value="PROTEIN_KINASE_DOM"/>
    <property type="match status" value="1"/>
</dbReference>
<proteinExistence type="predicted"/>
<evidence type="ECO:0000256" key="4">
    <source>
        <dbReference type="ARBA" id="ARBA00022840"/>
    </source>
</evidence>